<dbReference type="Proteomes" id="UP001523565">
    <property type="component" value="Unassembled WGS sequence"/>
</dbReference>
<accession>A0ABT1ELP5</accession>
<proteinExistence type="predicted"/>
<organism evidence="1 2">
    <name type="scientific">Ohessyouella blattaphilus</name>
    <dbReference type="NCBI Taxonomy" id="2949333"/>
    <lineage>
        <taxon>Bacteria</taxon>
        <taxon>Bacillati</taxon>
        <taxon>Bacillota</taxon>
        <taxon>Clostridia</taxon>
        <taxon>Lachnospirales</taxon>
        <taxon>Lachnospiraceae</taxon>
        <taxon>Ohessyouella</taxon>
    </lineage>
</organism>
<dbReference type="EMBL" id="JAMZFV010000081">
    <property type="protein sequence ID" value="MCP1111629.1"/>
    <property type="molecule type" value="Genomic_DNA"/>
</dbReference>
<evidence type="ECO:0000313" key="1">
    <source>
        <dbReference type="EMBL" id="MCP1111629.1"/>
    </source>
</evidence>
<name>A0ABT1ELP5_9FIRM</name>
<sequence length="90" mass="10775">MLNFKTVEKILRSYNYEYENNILYGGNKVRTKAVVPVGPLILYAQNRQWPYFFRFSIEGINLIRMKNGNADQVEDNILVPWMYIKDLRIR</sequence>
<evidence type="ECO:0000313" key="2">
    <source>
        <dbReference type="Proteomes" id="UP001523565"/>
    </source>
</evidence>
<comment type="caution">
    <text evidence="1">The sequence shown here is derived from an EMBL/GenBank/DDBJ whole genome shotgun (WGS) entry which is preliminary data.</text>
</comment>
<dbReference type="RefSeq" id="WP_262070478.1">
    <property type="nucleotide sequence ID" value="NZ_JAMXOC010000081.1"/>
</dbReference>
<reference evidence="1 2" key="1">
    <citation type="journal article" date="2022" name="Genome Biol. Evol.">
        <title>Host diet, physiology and behaviors set the stage for Lachnospiraceae cladogenesis.</title>
        <authorList>
            <person name="Vera-Ponce De Leon A."/>
            <person name="Schneider M."/>
            <person name="Jahnes B.C."/>
            <person name="Sadowski V."/>
            <person name="Camuy-Velez L.A."/>
            <person name="Duan J."/>
            <person name="Sabree Z.L."/>
        </authorList>
    </citation>
    <scope>NUCLEOTIDE SEQUENCE [LARGE SCALE GENOMIC DNA]</scope>
    <source>
        <strain evidence="1 2">PAL227</strain>
    </source>
</reference>
<protein>
    <submittedName>
        <fullName evidence="1">Uncharacterized protein</fullName>
    </submittedName>
</protein>
<keyword evidence="2" id="KW-1185">Reference proteome</keyword>
<feature type="non-terminal residue" evidence="1">
    <location>
        <position position="90"/>
    </location>
</feature>
<gene>
    <name evidence="1" type="ORF">NK118_15400</name>
</gene>